<evidence type="ECO:0000313" key="2">
    <source>
        <dbReference type="Proteomes" id="UP000800303"/>
    </source>
</evidence>
<gene>
    <name evidence="1" type="ORF">GYN08_23370</name>
</gene>
<name>A0ABX0FDE0_9BACL</name>
<sequence length="392" mass="44528">MQNAALYSSNFDLAAVAEALRDIFGDKSVSLYEEGTYAKVKTGSWLGKSEYGFRSMTSRTEPEKFGEMQNGMYHFFAQIPAEKPKVHEKLLIKLQTLNMVIGIESDKAFSHAFQEQIYAMARKLDAIVLMGTRSMMDGEGRLLLDLDGRSEVDDFTVTAHTSFLHEEKPPSAEALLRKERSELLLREQGVPVNVHLPAIEEEEETTIRSLEEIARRAVALCVSAVKGESDAAGEEAGETRGLIERIIGQYEADDFFTERERFYLEESSPERGTIATFSWGYESYWVMLWALGFVERLDRPDQVCDVGRAVSILQGYDSFESFVRAARLRSKQEIMDEADLIYRYDWACVDARINNRQAPAGLDAGVVYERHRSLNWLIGYMGQEWDHVTTDT</sequence>
<dbReference type="Pfam" id="PF14094">
    <property type="entry name" value="DUF4272"/>
    <property type="match status" value="1"/>
</dbReference>
<proteinExistence type="predicted"/>
<evidence type="ECO:0000313" key="1">
    <source>
        <dbReference type="EMBL" id="NGZ78240.1"/>
    </source>
</evidence>
<comment type="caution">
    <text evidence="1">The sequence shown here is derived from an EMBL/GenBank/DDBJ whole genome shotgun (WGS) entry which is preliminary data.</text>
</comment>
<dbReference type="InterPro" id="IPR025368">
    <property type="entry name" value="DUF4272"/>
</dbReference>
<protein>
    <submittedName>
        <fullName evidence="1">DUF4272 domain-containing protein</fullName>
    </submittedName>
</protein>
<dbReference type="EMBL" id="JAAFGS010000019">
    <property type="protein sequence ID" value="NGZ78240.1"/>
    <property type="molecule type" value="Genomic_DNA"/>
</dbReference>
<accession>A0ABX0FDE0</accession>
<organism evidence="1 2">
    <name type="scientific">Saccharibacillus alkalitolerans</name>
    <dbReference type="NCBI Taxonomy" id="2705290"/>
    <lineage>
        <taxon>Bacteria</taxon>
        <taxon>Bacillati</taxon>
        <taxon>Bacillota</taxon>
        <taxon>Bacilli</taxon>
        <taxon>Bacillales</taxon>
        <taxon>Paenibacillaceae</taxon>
        <taxon>Saccharibacillus</taxon>
    </lineage>
</organism>
<keyword evidence="2" id="KW-1185">Reference proteome</keyword>
<reference evidence="1 2" key="1">
    <citation type="submission" date="2020-01" db="EMBL/GenBank/DDBJ databases">
        <title>Polyphasic characterisation and genomic insights into a novel alkali tolerant bacterium VR-M41.</title>
        <authorList>
            <person name="Vemuluri V.R."/>
        </authorList>
    </citation>
    <scope>NUCLEOTIDE SEQUENCE [LARGE SCALE GENOMIC DNA]</scope>
    <source>
        <strain evidence="1 2">VR-M41</strain>
    </source>
</reference>
<dbReference type="Proteomes" id="UP000800303">
    <property type="component" value="Unassembled WGS sequence"/>
</dbReference>